<evidence type="ECO:0000313" key="3">
    <source>
        <dbReference type="Proteomes" id="UP001211907"/>
    </source>
</evidence>
<proteinExistence type="predicted"/>
<dbReference type="Proteomes" id="UP001211907">
    <property type="component" value="Unassembled WGS sequence"/>
</dbReference>
<dbReference type="EMBL" id="JADGJH010000130">
    <property type="protein sequence ID" value="KAJ3136751.1"/>
    <property type="molecule type" value="Genomic_DNA"/>
</dbReference>
<organism evidence="2 3">
    <name type="scientific">Physocladia obscura</name>
    <dbReference type="NCBI Taxonomy" id="109957"/>
    <lineage>
        <taxon>Eukaryota</taxon>
        <taxon>Fungi</taxon>
        <taxon>Fungi incertae sedis</taxon>
        <taxon>Chytridiomycota</taxon>
        <taxon>Chytridiomycota incertae sedis</taxon>
        <taxon>Chytridiomycetes</taxon>
        <taxon>Chytridiales</taxon>
        <taxon>Chytriomycetaceae</taxon>
        <taxon>Physocladia</taxon>
    </lineage>
</organism>
<name>A0AAD5T8A7_9FUNG</name>
<dbReference type="Pfam" id="PF13349">
    <property type="entry name" value="DUF4097"/>
    <property type="match status" value="1"/>
</dbReference>
<comment type="caution">
    <text evidence="2">The sequence shown here is derived from an EMBL/GenBank/DDBJ whole genome shotgun (WGS) entry which is preliminary data.</text>
</comment>
<sequence>MTGENAIIPITGTIISLDIKSSSGSPTITVFKNASKNAEIIYKNFKDTPTYNLSPDGLLSININAVQVIQKFQYNLVIGKKSYSNTPTIGISLPLDIELETFKARLSSGDLLWSGPNVKQEFSATLSSGDIRFTDDFATRDLKLQSSSGDMKLNAEIRVSNEARLELHSGDVKGNLRGYNQLHLITHSGDINLSLYPGSENSQGIVESNSGDVKLNILEFQGRFDFSTHNGDVRVQAPGGITKKANPCSGVVGETESKGSIGISSKNGDVNVQFLG</sequence>
<protein>
    <recommendedName>
        <fullName evidence="1">DUF4097 domain-containing protein</fullName>
    </recommendedName>
</protein>
<gene>
    <name evidence="2" type="ORF">HK100_001398</name>
</gene>
<dbReference type="AlphaFoldDB" id="A0AAD5T8A7"/>
<evidence type="ECO:0000259" key="1">
    <source>
        <dbReference type="Pfam" id="PF13349"/>
    </source>
</evidence>
<feature type="domain" description="DUF4097" evidence="1">
    <location>
        <begin position="69"/>
        <end position="272"/>
    </location>
</feature>
<reference evidence="2" key="1">
    <citation type="submission" date="2020-05" db="EMBL/GenBank/DDBJ databases">
        <title>Phylogenomic resolution of chytrid fungi.</title>
        <authorList>
            <person name="Stajich J.E."/>
            <person name="Amses K."/>
            <person name="Simmons R."/>
            <person name="Seto K."/>
            <person name="Myers J."/>
            <person name="Bonds A."/>
            <person name="Quandt C.A."/>
            <person name="Barry K."/>
            <person name="Liu P."/>
            <person name="Grigoriev I."/>
            <person name="Longcore J.E."/>
            <person name="James T.Y."/>
        </authorList>
    </citation>
    <scope>NUCLEOTIDE SEQUENCE</scope>
    <source>
        <strain evidence="2">JEL0513</strain>
    </source>
</reference>
<accession>A0AAD5T8A7</accession>
<keyword evidence="3" id="KW-1185">Reference proteome</keyword>
<evidence type="ECO:0000313" key="2">
    <source>
        <dbReference type="EMBL" id="KAJ3136751.1"/>
    </source>
</evidence>
<dbReference type="InterPro" id="IPR025164">
    <property type="entry name" value="Toastrack_DUF4097"/>
</dbReference>